<name>A0ABU9MVL1_9GAMM</name>
<keyword evidence="6" id="KW-0969">Cilium</keyword>
<comment type="similarity">
    <text evidence="2">Belongs to the FliK family.</text>
</comment>
<feature type="region of interest" description="Disordered" evidence="4">
    <location>
        <begin position="260"/>
        <end position="295"/>
    </location>
</feature>
<dbReference type="PRINTS" id="PR01007">
    <property type="entry name" value="FLGHOOKFLIK"/>
</dbReference>
<keyword evidence="3" id="KW-1005">Bacterial flagellum biogenesis</keyword>
<evidence type="ECO:0000313" key="7">
    <source>
        <dbReference type="Proteomes" id="UP001447008"/>
    </source>
</evidence>
<keyword evidence="6" id="KW-0282">Flagellum</keyword>
<feature type="region of interest" description="Disordered" evidence="4">
    <location>
        <begin position="543"/>
        <end position="598"/>
    </location>
</feature>
<organism evidence="6 7">
    <name type="scientific">Pseudoalteromonas qingdaonensis</name>
    <dbReference type="NCBI Taxonomy" id="3131913"/>
    <lineage>
        <taxon>Bacteria</taxon>
        <taxon>Pseudomonadati</taxon>
        <taxon>Pseudomonadota</taxon>
        <taxon>Gammaproteobacteria</taxon>
        <taxon>Alteromonadales</taxon>
        <taxon>Pseudoalteromonadaceae</taxon>
        <taxon>Pseudoalteromonas</taxon>
    </lineage>
</organism>
<dbReference type="PANTHER" id="PTHR37533:SF2">
    <property type="entry name" value="FLAGELLAR HOOK-LENGTH CONTROL PROTEIN"/>
    <property type="match status" value="1"/>
</dbReference>
<dbReference type="InterPro" id="IPR052563">
    <property type="entry name" value="FliK"/>
</dbReference>
<keyword evidence="6" id="KW-0966">Cell projection</keyword>
<feature type="region of interest" description="Disordered" evidence="4">
    <location>
        <begin position="104"/>
        <end position="134"/>
    </location>
</feature>
<evidence type="ECO:0000259" key="5">
    <source>
        <dbReference type="Pfam" id="PF02120"/>
    </source>
</evidence>
<dbReference type="EMBL" id="JBCGCU010000007">
    <property type="protein sequence ID" value="MEM0515322.1"/>
    <property type="molecule type" value="Genomic_DNA"/>
</dbReference>
<feature type="domain" description="Flagellar hook-length control protein-like C-terminal" evidence="5">
    <location>
        <begin position="471"/>
        <end position="553"/>
    </location>
</feature>
<dbReference type="InterPro" id="IPR021136">
    <property type="entry name" value="Flagellar_hook_control-like_C"/>
</dbReference>
<keyword evidence="7" id="KW-1185">Reference proteome</keyword>
<feature type="compositionally biased region" description="Polar residues" evidence="4">
    <location>
        <begin position="330"/>
        <end position="351"/>
    </location>
</feature>
<feature type="region of interest" description="Disordered" evidence="4">
    <location>
        <begin position="316"/>
        <end position="373"/>
    </location>
</feature>
<dbReference type="Proteomes" id="UP001447008">
    <property type="component" value="Unassembled WGS sequence"/>
</dbReference>
<evidence type="ECO:0000256" key="4">
    <source>
        <dbReference type="SAM" id="MobiDB-lite"/>
    </source>
</evidence>
<protein>
    <submittedName>
        <fullName evidence="6">Flagellar hook-length control protein FliK</fullName>
    </submittedName>
</protein>
<feature type="compositionally biased region" description="Low complexity" evidence="4">
    <location>
        <begin position="543"/>
        <end position="557"/>
    </location>
</feature>
<evidence type="ECO:0000256" key="3">
    <source>
        <dbReference type="ARBA" id="ARBA00022795"/>
    </source>
</evidence>
<comment type="caution">
    <text evidence="6">The sequence shown here is derived from an EMBL/GenBank/DDBJ whole genome shotgun (WGS) entry which is preliminary data.</text>
</comment>
<proteinExistence type="inferred from homology"/>
<evidence type="ECO:0000313" key="6">
    <source>
        <dbReference type="EMBL" id="MEM0515322.1"/>
    </source>
</evidence>
<dbReference type="PANTHER" id="PTHR37533">
    <property type="entry name" value="FLAGELLAR HOOK-LENGTH CONTROL PROTEIN"/>
    <property type="match status" value="1"/>
</dbReference>
<dbReference type="Gene3D" id="3.30.750.140">
    <property type="match status" value="1"/>
</dbReference>
<evidence type="ECO:0000256" key="2">
    <source>
        <dbReference type="ARBA" id="ARBA00009149"/>
    </source>
</evidence>
<dbReference type="RefSeq" id="WP_342677874.1">
    <property type="nucleotide sequence ID" value="NZ_JBCGCU010000007.1"/>
</dbReference>
<accession>A0ABU9MVL1</accession>
<evidence type="ECO:0000256" key="1">
    <source>
        <dbReference type="ARBA" id="ARBA00003944"/>
    </source>
</evidence>
<comment type="function">
    <text evidence="1">Controls the length of the flagellar hook.</text>
</comment>
<reference evidence="6 7" key="1">
    <citation type="submission" date="2024-03" db="EMBL/GenBank/DDBJ databases">
        <title>Pseudoalteromonas qingdaonensis sp. nov., isolated from the intestines of marine benthic organisms.</title>
        <authorList>
            <person name="Lin X."/>
            <person name="Fang S."/>
            <person name="Hu X."/>
        </authorList>
    </citation>
    <scope>NUCLEOTIDE SEQUENCE [LARGE SCALE GENOMIC DNA]</scope>
    <source>
        <strain evidence="6 7">YIC-827</strain>
    </source>
</reference>
<dbReference type="CDD" id="cd17470">
    <property type="entry name" value="T3SS_Flik_C"/>
    <property type="match status" value="1"/>
</dbReference>
<gene>
    <name evidence="6" type="ORF">WCN91_07735</name>
</gene>
<dbReference type="InterPro" id="IPR001635">
    <property type="entry name" value="Flag_hook_Flik"/>
</dbReference>
<dbReference type="Pfam" id="PF02120">
    <property type="entry name" value="Flg_hook"/>
    <property type="match status" value="1"/>
</dbReference>
<dbReference type="InterPro" id="IPR038610">
    <property type="entry name" value="FliK-like_C_sf"/>
</dbReference>
<sequence length="598" mass="63119">MTFIESLAMPGIQITPGDIASPRILESGDEDLAIDSLKEQTPSFANAYQQAQDAADKGKVDAKVSAEASPDAELVAAEIAQPAPSLEETDKELTPEREWVSTSVLENADKANAPTPSATSIAPMEAQNGPDENSVESFADANQDAAGLTESDFYQQLFAQLNTSTELKTPDSADLVKTGLVQETQAATLAVGAVKFELKALPPQFQQAMAQLTPAQREQLSAQVLQFAQEQNLEPKHLAALTQQLEGWVGTPKAASLLGTQGESKELSVQAKPAPDKSDPLMTKAPPADAVMTPDSKNASLAANLNVTVTVTASADKSASASADEGAPVITTSSLRSTPAQSSESKAQLQSIDKAPGANVSPELGKESIESASQGRLEPLEGGKLQQLAQALLAQLVAGTQQSSGTHANGLGDINTAIETDLAQWQQVAAPASGQAQASPQGVGLKQVLDPALMQALNITKSDAALQLHQRVNMLLNLSNQEAEIRLDPPELGSMQVRVRSEGEQAHINFVVQNQQAKEALEQSMPRLRELLAQQGLALGEAQVQQQSQGQSQQQESFANQTHQGVDTDIQGENDDALEAVNTRAKNPQAEQGIDFYA</sequence>